<keyword evidence="2" id="KW-0472">Membrane</keyword>
<reference evidence="3 4" key="1">
    <citation type="submission" date="2018-10" db="EMBL/GenBank/DDBJ databases">
        <title>Isolation from soil.</title>
        <authorList>
            <person name="Hu J."/>
        </authorList>
    </citation>
    <scope>NUCLEOTIDE SEQUENCE [LARGE SCALE GENOMIC DNA]</scope>
    <source>
        <strain evidence="3 4">NEAU-Ht49</strain>
    </source>
</reference>
<evidence type="ECO:0000313" key="4">
    <source>
        <dbReference type="Proteomes" id="UP000282674"/>
    </source>
</evidence>
<dbReference type="AlphaFoldDB" id="A0A3M2LN94"/>
<sequence length="165" mass="18011">MTHPSDPGQSQPPGAAGHPYGPPPPPPSGPPQPPPSYQRPGPLPGPRPSTPDPGTGPQRAWVPPQRSKGLLGALLDANFDTLVTPKLIKFWYILAILLISLQCLAFLLLGVKIASWDDFWGWGVIMAVASPLVWLFELLMVRILMEAVMVRFKGVEYLHVIKDKI</sequence>
<dbReference type="Pfam" id="PF14110">
    <property type="entry name" value="DUF4282"/>
    <property type="match status" value="1"/>
</dbReference>
<evidence type="ECO:0000256" key="1">
    <source>
        <dbReference type="SAM" id="MobiDB-lite"/>
    </source>
</evidence>
<feature type="transmembrane region" description="Helical" evidence="2">
    <location>
        <begin position="90"/>
        <end position="113"/>
    </location>
</feature>
<proteinExistence type="predicted"/>
<organism evidence="3 4">
    <name type="scientific">Actinomadura harenae</name>
    <dbReference type="NCBI Taxonomy" id="2483351"/>
    <lineage>
        <taxon>Bacteria</taxon>
        <taxon>Bacillati</taxon>
        <taxon>Actinomycetota</taxon>
        <taxon>Actinomycetes</taxon>
        <taxon>Streptosporangiales</taxon>
        <taxon>Thermomonosporaceae</taxon>
        <taxon>Actinomadura</taxon>
    </lineage>
</organism>
<keyword evidence="4" id="KW-1185">Reference proteome</keyword>
<gene>
    <name evidence="3" type="ORF">EBO15_31560</name>
</gene>
<comment type="caution">
    <text evidence="3">The sequence shown here is derived from an EMBL/GenBank/DDBJ whole genome shotgun (WGS) entry which is preliminary data.</text>
</comment>
<keyword evidence="2" id="KW-0812">Transmembrane</keyword>
<feature type="region of interest" description="Disordered" evidence="1">
    <location>
        <begin position="1"/>
        <end position="62"/>
    </location>
</feature>
<feature type="transmembrane region" description="Helical" evidence="2">
    <location>
        <begin position="119"/>
        <end position="141"/>
    </location>
</feature>
<dbReference type="Proteomes" id="UP000282674">
    <property type="component" value="Unassembled WGS sequence"/>
</dbReference>
<name>A0A3M2LN94_9ACTN</name>
<evidence type="ECO:0000313" key="3">
    <source>
        <dbReference type="EMBL" id="RMI38832.1"/>
    </source>
</evidence>
<dbReference type="InterPro" id="IPR025557">
    <property type="entry name" value="DUF4282"/>
</dbReference>
<feature type="compositionally biased region" description="Pro residues" evidence="1">
    <location>
        <begin position="20"/>
        <end position="51"/>
    </location>
</feature>
<accession>A0A3M2LN94</accession>
<dbReference type="EMBL" id="RFFG01000078">
    <property type="protein sequence ID" value="RMI38832.1"/>
    <property type="molecule type" value="Genomic_DNA"/>
</dbReference>
<keyword evidence="2" id="KW-1133">Transmembrane helix</keyword>
<evidence type="ECO:0000256" key="2">
    <source>
        <dbReference type="SAM" id="Phobius"/>
    </source>
</evidence>
<protein>
    <submittedName>
        <fullName evidence="3">DUF4282 domain-containing protein</fullName>
    </submittedName>
</protein>
<dbReference type="OrthoDB" id="3481558at2"/>
<dbReference type="RefSeq" id="WP_122198128.1">
    <property type="nucleotide sequence ID" value="NZ_JBHSKC010000036.1"/>
</dbReference>